<dbReference type="Proteomes" id="UP000050509">
    <property type="component" value="Unassembled WGS sequence"/>
</dbReference>
<dbReference type="InterPro" id="IPR016181">
    <property type="entry name" value="Acyl_CoA_acyltransferase"/>
</dbReference>
<dbReference type="PANTHER" id="PTHR43617:SF20">
    <property type="entry name" value="N-ALPHA-ACETYLTRANSFERASE RIMI"/>
    <property type="match status" value="1"/>
</dbReference>
<keyword evidence="2" id="KW-0808">Transferase</keyword>
<organism evidence="2 3">
    <name type="scientific">Kouleothrix aurantiaca</name>
    <dbReference type="NCBI Taxonomy" id="186479"/>
    <lineage>
        <taxon>Bacteria</taxon>
        <taxon>Bacillati</taxon>
        <taxon>Chloroflexota</taxon>
        <taxon>Chloroflexia</taxon>
        <taxon>Chloroflexales</taxon>
        <taxon>Roseiflexineae</taxon>
        <taxon>Roseiflexaceae</taxon>
        <taxon>Kouleothrix</taxon>
    </lineage>
</organism>
<evidence type="ECO:0000313" key="2">
    <source>
        <dbReference type="EMBL" id="KPV52879.1"/>
    </source>
</evidence>
<proteinExistence type="predicted"/>
<gene>
    <name evidence="2" type="ORF">SE17_12850</name>
</gene>
<dbReference type="SUPFAM" id="SSF55729">
    <property type="entry name" value="Acyl-CoA N-acyltransferases (Nat)"/>
    <property type="match status" value="1"/>
</dbReference>
<reference evidence="2 3" key="1">
    <citation type="submission" date="2015-09" db="EMBL/GenBank/DDBJ databases">
        <title>Draft genome sequence of Kouleothrix aurantiaca JCM 19913.</title>
        <authorList>
            <person name="Hemp J."/>
        </authorList>
    </citation>
    <scope>NUCLEOTIDE SEQUENCE [LARGE SCALE GENOMIC DNA]</scope>
    <source>
        <strain evidence="2 3">COM-B</strain>
    </source>
</reference>
<dbReference type="Gene3D" id="3.40.630.30">
    <property type="match status" value="1"/>
</dbReference>
<dbReference type="PATRIC" id="fig|186479.3.peg.8093"/>
<dbReference type="EMBL" id="LJCR01000402">
    <property type="protein sequence ID" value="KPV52879.1"/>
    <property type="molecule type" value="Genomic_DNA"/>
</dbReference>
<accession>A0A0P9DHN4</accession>
<dbReference type="PROSITE" id="PS51186">
    <property type="entry name" value="GNAT"/>
    <property type="match status" value="1"/>
</dbReference>
<dbReference type="PANTHER" id="PTHR43617">
    <property type="entry name" value="L-AMINO ACID N-ACETYLTRANSFERASE"/>
    <property type="match status" value="1"/>
</dbReference>
<sequence length="174" mass="19790">MTETQRLFCAVRGHPIELRPITPADRTFLCSVYAGTREEELAQVQWSAAQKAAFLAMQFDAQHAHYQQHYSEASFDLLLLDGQPIGRLYVARHSSEIRIVDIALLPTYRSQGIGSAILSRLLAEGARKALPVTIHVERFNRALRLYERLGFRQIEDKGVYLLLECSPRKVHNAE</sequence>
<dbReference type="GO" id="GO:0008999">
    <property type="term" value="F:protein-N-terminal-alanine acetyltransferase activity"/>
    <property type="evidence" value="ECO:0007669"/>
    <property type="project" value="TreeGrafter"/>
</dbReference>
<evidence type="ECO:0000313" key="3">
    <source>
        <dbReference type="Proteomes" id="UP000050509"/>
    </source>
</evidence>
<dbReference type="AlphaFoldDB" id="A0A0P9DHN4"/>
<dbReference type="InterPro" id="IPR050276">
    <property type="entry name" value="MshD_Acetyltransferase"/>
</dbReference>
<evidence type="ECO:0000259" key="1">
    <source>
        <dbReference type="PROSITE" id="PS51186"/>
    </source>
</evidence>
<protein>
    <submittedName>
        <fullName evidence="2">GCN5 family acetyltransferase</fullName>
    </submittedName>
</protein>
<comment type="caution">
    <text evidence="2">The sequence shown here is derived from an EMBL/GenBank/DDBJ whole genome shotgun (WGS) entry which is preliminary data.</text>
</comment>
<feature type="domain" description="N-acetyltransferase" evidence="1">
    <location>
        <begin position="16"/>
        <end position="168"/>
    </location>
</feature>
<keyword evidence="3" id="KW-1185">Reference proteome</keyword>
<dbReference type="InterPro" id="IPR000182">
    <property type="entry name" value="GNAT_dom"/>
</dbReference>
<name>A0A0P9DHN4_9CHLR</name>
<dbReference type="Pfam" id="PF13508">
    <property type="entry name" value="Acetyltransf_7"/>
    <property type="match status" value="1"/>
</dbReference>
<dbReference type="CDD" id="cd04301">
    <property type="entry name" value="NAT_SF"/>
    <property type="match status" value="1"/>
</dbReference>